<dbReference type="InterPro" id="IPR002933">
    <property type="entry name" value="Peptidase_M20"/>
</dbReference>
<dbReference type="EMBL" id="JAHQZT010000007">
    <property type="protein sequence ID" value="MBV0933176.1"/>
    <property type="molecule type" value="Genomic_DNA"/>
</dbReference>
<accession>A0ABS6MBF9</accession>
<dbReference type="InterPro" id="IPR017150">
    <property type="entry name" value="Pept_M20_glutamate_carboxypep"/>
</dbReference>
<dbReference type="NCBIfam" id="NF005602">
    <property type="entry name" value="PRK07338.1"/>
    <property type="match status" value="1"/>
</dbReference>
<evidence type="ECO:0000259" key="3">
    <source>
        <dbReference type="Pfam" id="PF07687"/>
    </source>
</evidence>
<sequence length="416" mass="45004">MDMHAFQPWLDWLNDRRSAMLEATIRLAEINSGSLNVTGVDATGDALVTLCQPLQAQVERLPVAPFTRITDSGELESCPLGHAIRLRKHPGAPFQIYLGGHLDTVYAADHPFQRVRWLDDNRLNGPGVTDLKGGLVVMIHALMALERSPWAGALGWEVLLNPDEEIGSPASAPLIADAARRVDLGLIYEPCMPDGSLAGARKGSGNFSVVVDGRAAHAGREHHLGRNAIRGLCDYIAALDRLNGQRDGVTLNPGFIHGGGAVNTVPDRAMARFNIRIERPEDEHWCLQQLQHLSDEINRRDGLALTLHGGFGRKPKRLSRANRALFELLRRCGESEGLALSWHSTGGCCDGNNLASAGVPNIDTLGVQGGAIHSIDEYLCVDSLVPRARLSAALLMQLAADPGCWPDLMQTGGEHD</sequence>
<keyword evidence="5" id="KW-1185">Reference proteome</keyword>
<dbReference type="Pfam" id="PF07687">
    <property type="entry name" value="M20_dimer"/>
    <property type="match status" value="1"/>
</dbReference>
<dbReference type="CDD" id="cd03885">
    <property type="entry name" value="M20_CPDG2"/>
    <property type="match status" value="1"/>
</dbReference>
<dbReference type="GO" id="GO:0016787">
    <property type="term" value="F:hydrolase activity"/>
    <property type="evidence" value="ECO:0007669"/>
    <property type="project" value="UniProtKB-KW"/>
</dbReference>
<name>A0ABS6MBF9_9GAMM</name>
<dbReference type="PANTHER" id="PTHR43808">
    <property type="entry name" value="ACETYLORNITHINE DEACETYLASE"/>
    <property type="match status" value="1"/>
</dbReference>
<organism evidence="4 5">
    <name type="scientific">Marinobacterium weihaiense</name>
    <dbReference type="NCBI Taxonomy" id="2851016"/>
    <lineage>
        <taxon>Bacteria</taxon>
        <taxon>Pseudomonadati</taxon>
        <taxon>Pseudomonadota</taxon>
        <taxon>Gammaproteobacteria</taxon>
        <taxon>Oceanospirillales</taxon>
        <taxon>Oceanospirillaceae</taxon>
        <taxon>Marinobacterium</taxon>
    </lineage>
</organism>
<comment type="caution">
    <text evidence="4">The sequence shown here is derived from an EMBL/GenBank/DDBJ whole genome shotgun (WGS) entry which is preliminary data.</text>
</comment>
<keyword evidence="1 4" id="KW-0378">Hydrolase</keyword>
<reference evidence="4 5" key="1">
    <citation type="submission" date="2021-06" db="EMBL/GenBank/DDBJ databases">
        <title>Bacterium isolated from marine sediment.</title>
        <authorList>
            <person name="Zhu K.-L."/>
            <person name="Du Z.-J."/>
            <person name="Liang Q.-Y."/>
        </authorList>
    </citation>
    <scope>NUCLEOTIDE SEQUENCE [LARGE SCALE GENOMIC DNA]</scope>
    <source>
        <strain evidence="4 5">A346</strain>
    </source>
</reference>
<evidence type="ECO:0000313" key="4">
    <source>
        <dbReference type="EMBL" id="MBV0933176.1"/>
    </source>
</evidence>
<dbReference type="InterPro" id="IPR011650">
    <property type="entry name" value="Peptidase_M20_dimer"/>
</dbReference>
<keyword evidence="2" id="KW-0170">Cobalt</keyword>
<dbReference type="Pfam" id="PF01546">
    <property type="entry name" value="Peptidase_M20"/>
    <property type="match status" value="1"/>
</dbReference>
<evidence type="ECO:0000256" key="1">
    <source>
        <dbReference type="ARBA" id="ARBA00022801"/>
    </source>
</evidence>
<dbReference type="PIRSF" id="PIRSF037238">
    <property type="entry name" value="Carboxypeptidase_G2"/>
    <property type="match status" value="1"/>
</dbReference>
<dbReference type="Proteomes" id="UP000755551">
    <property type="component" value="Unassembled WGS sequence"/>
</dbReference>
<dbReference type="PANTHER" id="PTHR43808:SF9">
    <property type="entry name" value="BLL0789 PROTEIN"/>
    <property type="match status" value="1"/>
</dbReference>
<dbReference type="InterPro" id="IPR050072">
    <property type="entry name" value="Peptidase_M20A"/>
</dbReference>
<proteinExistence type="predicted"/>
<gene>
    <name evidence="4" type="ORF">KTN04_07485</name>
</gene>
<evidence type="ECO:0000256" key="2">
    <source>
        <dbReference type="ARBA" id="ARBA00023285"/>
    </source>
</evidence>
<feature type="domain" description="Peptidase M20 dimerisation" evidence="3">
    <location>
        <begin position="200"/>
        <end position="300"/>
    </location>
</feature>
<evidence type="ECO:0000313" key="5">
    <source>
        <dbReference type="Proteomes" id="UP000755551"/>
    </source>
</evidence>
<protein>
    <submittedName>
        <fullName evidence="4">Hydrolase</fullName>
    </submittedName>
</protein>